<keyword evidence="3" id="KW-1185">Reference proteome</keyword>
<reference evidence="2 3" key="1">
    <citation type="submission" date="2015-08" db="EMBL/GenBank/DDBJ databases">
        <authorList>
            <person name="Babu N.S."/>
            <person name="Beckwith C.J."/>
            <person name="Beseler K.G."/>
            <person name="Brison A."/>
            <person name="Carone J.V."/>
            <person name="Caskin T.P."/>
            <person name="Diamond M."/>
            <person name="Durham M.E."/>
            <person name="Foxe J.M."/>
            <person name="Go M."/>
            <person name="Henderson B.A."/>
            <person name="Jones I.B."/>
            <person name="McGettigan J.A."/>
            <person name="Micheletti S.J."/>
            <person name="Nasrallah M.E."/>
            <person name="Ortiz D."/>
            <person name="Piller C.R."/>
            <person name="Privatt S.R."/>
            <person name="Schneider S.L."/>
            <person name="Sharp S."/>
            <person name="Smith T.C."/>
            <person name="Stanton J.D."/>
            <person name="Ullery H.E."/>
            <person name="Wilson R.J."/>
            <person name="Serrano M.G."/>
            <person name="Buck G."/>
            <person name="Lee V."/>
            <person name="Wang Y."/>
            <person name="Carvalho R."/>
            <person name="Voegtly L."/>
            <person name="Shi R."/>
            <person name="Duckworth R."/>
            <person name="Johnson A."/>
            <person name="Loviza R."/>
            <person name="Walstead R."/>
            <person name="Shah Z."/>
            <person name="Kiflezghi M."/>
            <person name="Wade K."/>
            <person name="Ball S.L."/>
            <person name="Bradley K.W."/>
            <person name="Asai D.J."/>
            <person name="Bowman C.A."/>
            <person name="Russell D.A."/>
            <person name="Pope W.H."/>
            <person name="Jacobs-Sera D."/>
            <person name="Hendrix R.W."/>
            <person name="Hatfull G.F."/>
        </authorList>
    </citation>
    <scope>NUCLEOTIDE SEQUENCE [LARGE SCALE GENOMIC DNA]</scope>
    <source>
        <strain evidence="2 3">DSM 27648</strain>
    </source>
</reference>
<dbReference type="EMBL" id="CP012333">
    <property type="protein sequence ID" value="AKU95261.1"/>
    <property type="molecule type" value="Genomic_DNA"/>
</dbReference>
<proteinExistence type="predicted"/>
<feature type="transmembrane region" description="Helical" evidence="1">
    <location>
        <begin position="34"/>
        <end position="58"/>
    </location>
</feature>
<keyword evidence="1" id="KW-1133">Transmembrane helix</keyword>
<name>A0A0K1PPE9_9BACT</name>
<keyword evidence="1" id="KW-0472">Membrane</keyword>
<keyword evidence="1" id="KW-0812">Transmembrane</keyword>
<sequence>MCGDCCTLTEGGAKTWAICLDCDRKKGRSLSHAWGSFGTFLIGILVVLAAAVGIMAWLSAH</sequence>
<gene>
    <name evidence="2" type="ORF">AKJ09_01925</name>
</gene>
<dbReference type="Proteomes" id="UP000064967">
    <property type="component" value="Chromosome"/>
</dbReference>
<dbReference type="STRING" id="1391654.AKJ09_01925"/>
<evidence type="ECO:0000256" key="1">
    <source>
        <dbReference type="SAM" id="Phobius"/>
    </source>
</evidence>
<evidence type="ECO:0000313" key="3">
    <source>
        <dbReference type="Proteomes" id="UP000064967"/>
    </source>
</evidence>
<dbReference type="AlphaFoldDB" id="A0A0K1PPE9"/>
<dbReference type="KEGG" id="llu:AKJ09_01925"/>
<accession>A0A0K1PPE9</accession>
<protein>
    <submittedName>
        <fullName evidence="2">Uncharacterized protein</fullName>
    </submittedName>
</protein>
<organism evidence="2 3">
    <name type="scientific">Labilithrix luteola</name>
    <dbReference type="NCBI Taxonomy" id="1391654"/>
    <lineage>
        <taxon>Bacteria</taxon>
        <taxon>Pseudomonadati</taxon>
        <taxon>Myxococcota</taxon>
        <taxon>Polyangia</taxon>
        <taxon>Polyangiales</taxon>
        <taxon>Labilitrichaceae</taxon>
        <taxon>Labilithrix</taxon>
    </lineage>
</organism>
<evidence type="ECO:0000313" key="2">
    <source>
        <dbReference type="EMBL" id="AKU95261.1"/>
    </source>
</evidence>